<dbReference type="GO" id="GO:0030170">
    <property type="term" value="F:pyridoxal phosphate binding"/>
    <property type="evidence" value="ECO:0007669"/>
    <property type="project" value="InterPro"/>
</dbReference>
<sequence length="58" mass="6216">VDGNDYIDFVGSWGPLILGHAHPEVIKNVHKTAEKGLTFGASTDLEVQLAEMVVDAIP</sequence>
<dbReference type="Gene3D" id="3.90.1150.10">
    <property type="entry name" value="Aspartate Aminotransferase, domain 1"/>
    <property type="match status" value="1"/>
</dbReference>
<keyword evidence="2" id="KW-0663">Pyridoxal phosphate</keyword>
<accession>A0A382UPT0</accession>
<protein>
    <recommendedName>
        <fullName evidence="4">Glutamate-1-semialdehyde 2,1-aminomutase</fullName>
    </recommendedName>
</protein>
<dbReference type="InterPro" id="IPR005814">
    <property type="entry name" value="Aminotrans_3"/>
</dbReference>
<feature type="non-terminal residue" evidence="3">
    <location>
        <position position="1"/>
    </location>
</feature>
<gene>
    <name evidence="3" type="ORF">METZ01_LOCUS388572</name>
</gene>
<dbReference type="Gene3D" id="3.40.640.10">
    <property type="entry name" value="Type I PLP-dependent aspartate aminotransferase-like (Major domain)"/>
    <property type="match status" value="1"/>
</dbReference>
<reference evidence="3" key="1">
    <citation type="submission" date="2018-05" db="EMBL/GenBank/DDBJ databases">
        <authorList>
            <person name="Lanie J.A."/>
            <person name="Ng W.-L."/>
            <person name="Kazmierczak K.M."/>
            <person name="Andrzejewski T.M."/>
            <person name="Davidsen T.M."/>
            <person name="Wayne K.J."/>
            <person name="Tettelin H."/>
            <person name="Glass J.I."/>
            <person name="Rusch D."/>
            <person name="Podicherti R."/>
            <person name="Tsui H.-C.T."/>
            <person name="Winkler M.E."/>
        </authorList>
    </citation>
    <scope>NUCLEOTIDE SEQUENCE</scope>
</reference>
<organism evidence="3">
    <name type="scientific">marine metagenome</name>
    <dbReference type="NCBI Taxonomy" id="408172"/>
    <lineage>
        <taxon>unclassified sequences</taxon>
        <taxon>metagenomes</taxon>
        <taxon>ecological metagenomes</taxon>
    </lineage>
</organism>
<dbReference type="PANTHER" id="PTHR43713:SF3">
    <property type="entry name" value="GLUTAMATE-1-SEMIALDEHYDE 2,1-AMINOMUTASE 1, CHLOROPLASTIC-RELATED"/>
    <property type="match status" value="1"/>
</dbReference>
<dbReference type="InterPro" id="IPR015424">
    <property type="entry name" value="PyrdxlP-dep_Trfase"/>
</dbReference>
<name>A0A382UPT0_9ZZZZ</name>
<comment type="cofactor">
    <cofactor evidence="1">
        <name>pyridoxal 5'-phosphate</name>
        <dbReference type="ChEBI" id="CHEBI:597326"/>
    </cofactor>
</comment>
<dbReference type="EMBL" id="UINC01145532">
    <property type="protein sequence ID" value="SVD35718.1"/>
    <property type="molecule type" value="Genomic_DNA"/>
</dbReference>
<evidence type="ECO:0000313" key="3">
    <source>
        <dbReference type="EMBL" id="SVD35718.1"/>
    </source>
</evidence>
<dbReference type="SUPFAM" id="SSF53383">
    <property type="entry name" value="PLP-dependent transferases"/>
    <property type="match status" value="1"/>
</dbReference>
<proteinExistence type="predicted"/>
<dbReference type="AlphaFoldDB" id="A0A382UPT0"/>
<dbReference type="InterPro" id="IPR015422">
    <property type="entry name" value="PyrdxlP-dep_Trfase_small"/>
</dbReference>
<dbReference type="InterPro" id="IPR015421">
    <property type="entry name" value="PyrdxlP-dep_Trfase_major"/>
</dbReference>
<evidence type="ECO:0000256" key="2">
    <source>
        <dbReference type="ARBA" id="ARBA00022898"/>
    </source>
</evidence>
<dbReference type="GO" id="GO:0008483">
    <property type="term" value="F:transaminase activity"/>
    <property type="evidence" value="ECO:0007669"/>
    <property type="project" value="InterPro"/>
</dbReference>
<dbReference type="Pfam" id="PF00202">
    <property type="entry name" value="Aminotran_3"/>
    <property type="match status" value="1"/>
</dbReference>
<evidence type="ECO:0008006" key="4">
    <source>
        <dbReference type="Google" id="ProtNLM"/>
    </source>
</evidence>
<dbReference type="PANTHER" id="PTHR43713">
    <property type="entry name" value="GLUTAMATE-1-SEMIALDEHYDE 2,1-AMINOMUTASE"/>
    <property type="match status" value="1"/>
</dbReference>
<evidence type="ECO:0000256" key="1">
    <source>
        <dbReference type="ARBA" id="ARBA00001933"/>
    </source>
</evidence>